<sequence>MSSLNKIQHKIIYIAINDEKNITKAKQLMISDAIPAQDKLRQLLLELQHYTRYEIKQLFLF</sequence>
<dbReference type="AlphaFoldDB" id="A0A3B1AQH2"/>
<organism evidence="1">
    <name type="scientific">hydrothermal vent metagenome</name>
    <dbReference type="NCBI Taxonomy" id="652676"/>
    <lineage>
        <taxon>unclassified sequences</taxon>
        <taxon>metagenomes</taxon>
        <taxon>ecological metagenomes</taxon>
    </lineage>
</organism>
<gene>
    <name evidence="1" type="ORF">MNBD_GAMMA22-1695</name>
</gene>
<protein>
    <submittedName>
        <fullName evidence="1">Uncharacterized protein</fullName>
    </submittedName>
</protein>
<dbReference type="EMBL" id="UOFS01000019">
    <property type="protein sequence ID" value="VAW94926.1"/>
    <property type="molecule type" value="Genomic_DNA"/>
</dbReference>
<name>A0A3B1AQH2_9ZZZZ</name>
<accession>A0A3B1AQH2</accession>
<proteinExistence type="predicted"/>
<evidence type="ECO:0000313" key="1">
    <source>
        <dbReference type="EMBL" id="VAW94926.1"/>
    </source>
</evidence>
<reference evidence="1" key="1">
    <citation type="submission" date="2018-06" db="EMBL/GenBank/DDBJ databases">
        <authorList>
            <person name="Zhirakovskaya E."/>
        </authorList>
    </citation>
    <scope>NUCLEOTIDE SEQUENCE</scope>
</reference>